<evidence type="ECO:0000256" key="4">
    <source>
        <dbReference type="ARBA" id="ARBA00022737"/>
    </source>
</evidence>
<dbReference type="SUPFAM" id="SSF47473">
    <property type="entry name" value="EF-hand"/>
    <property type="match status" value="2"/>
</dbReference>
<evidence type="ECO:0000256" key="8">
    <source>
        <dbReference type="ARBA" id="ARBA00023186"/>
    </source>
</evidence>
<evidence type="ECO:0000256" key="10">
    <source>
        <dbReference type="ARBA" id="ARBA00063143"/>
    </source>
</evidence>
<keyword evidence="2" id="KW-0479">Metal-binding</keyword>
<feature type="chain" id="PRO_5012855831" description="Reticulocalbin-3" evidence="12">
    <location>
        <begin position="16"/>
        <end position="313"/>
    </location>
</feature>
<dbReference type="SMART" id="SM00054">
    <property type="entry name" value="EFh"/>
    <property type="match status" value="4"/>
</dbReference>
<keyword evidence="3 12" id="KW-0732">Signal</keyword>
<dbReference type="FunFam" id="1.10.238.10:FF:000104">
    <property type="entry name" value="calumenin isoform X1"/>
    <property type="match status" value="1"/>
</dbReference>
<dbReference type="FunFam" id="1.10.238.10:FF:000090">
    <property type="entry name" value="calumenin isoform X2"/>
    <property type="match status" value="1"/>
</dbReference>
<dbReference type="InterPro" id="IPR011992">
    <property type="entry name" value="EF-hand-dom_pair"/>
</dbReference>
<evidence type="ECO:0000256" key="1">
    <source>
        <dbReference type="ARBA" id="ARBA00004319"/>
    </source>
</evidence>
<dbReference type="InterPro" id="IPR018247">
    <property type="entry name" value="EF_Hand_1_Ca_BS"/>
</dbReference>
<dbReference type="OrthoDB" id="293868at2759"/>
<evidence type="ECO:0000256" key="12">
    <source>
        <dbReference type="SAM" id="SignalP"/>
    </source>
</evidence>
<protein>
    <recommendedName>
        <fullName evidence="11">Reticulocalbin-3</fullName>
    </recommendedName>
</protein>
<evidence type="ECO:0000259" key="13">
    <source>
        <dbReference type="PROSITE" id="PS50222"/>
    </source>
</evidence>
<dbReference type="Gene3D" id="1.10.238.10">
    <property type="entry name" value="EF-hand"/>
    <property type="match status" value="2"/>
</dbReference>
<evidence type="ECO:0000256" key="9">
    <source>
        <dbReference type="ARBA" id="ARBA00056975"/>
    </source>
</evidence>
<dbReference type="PROSITE" id="PS50222">
    <property type="entry name" value="EF_HAND_2"/>
    <property type="match status" value="4"/>
</dbReference>
<feature type="domain" description="EF-hand" evidence="13">
    <location>
        <begin position="59"/>
        <end position="94"/>
    </location>
</feature>
<dbReference type="Pfam" id="PF13202">
    <property type="entry name" value="EF-hand_5"/>
    <property type="match status" value="2"/>
</dbReference>
<dbReference type="Proteomes" id="UP000218231">
    <property type="component" value="Unassembled WGS sequence"/>
</dbReference>
<keyword evidence="6" id="KW-0106">Calcium</keyword>
<evidence type="ECO:0000256" key="6">
    <source>
        <dbReference type="ARBA" id="ARBA00022837"/>
    </source>
</evidence>
<dbReference type="Pfam" id="PF13499">
    <property type="entry name" value="EF-hand_7"/>
    <property type="match status" value="1"/>
</dbReference>
<feature type="domain" description="EF-hand" evidence="13">
    <location>
        <begin position="180"/>
        <end position="215"/>
    </location>
</feature>
<reference evidence="14 15" key="1">
    <citation type="journal article" date="2017" name="Curr. Biol.">
        <title>Genome architecture and evolution of a unichromosomal asexual nematode.</title>
        <authorList>
            <person name="Fradin H."/>
            <person name="Zegar C."/>
            <person name="Gutwein M."/>
            <person name="Lucas J."/>
            <person name="Kovtun M."/>
            <person name="Corcoran D."/>
            <person name="Baugh L.R."/>
            <person name="Kiontke K."/>
            <person name="Gunsalus K."/>
            <person name="Fitch D.H."/>
            <person name="Piano F."/>
        </authorList>
    </citation>
    <scope>NUCLEOTIDE SEQUENCE [LARGE SCALE GENOMIC DNA]</scope>
    <source>
        <strain evidence="14">PF1309</strain>
    </source>
</reference>
<keyword evidence="7" id="KW-0325">Glycoprotein</keyword>
<keyword evidence="8" id="KW-0143">Chaperone</keyword>
<keyword evidence="5" id="KW-0256">Endoplasmic reticulum</keyword>
<keyword evidence="4" id="KW-0677">Repeat</keyword>
<evidence type="ECO:0000313" key="14">
    <source>
        <dbReference type="EMBL" id="PAV91198.1"/>
    </source>
</evidence>
<evidence type="ECO:0000256" key="11">
    <source>
        <dbReference type="ARBA" id="ARBA00072696"/>
    </source>
</evidence>
<dbReference type="PANTHER" id="PTHR10827">
    <property type="entry name" value="RETICULOCALBIN"/>
    <property type="match status" value="1"/>
</dbReference>
<evidence type="ECO:0000313" key="15">
    <source>
        <dbReference type="Proteomes" id="UP000218231"/>
    </source>
</evidence>
<feature type="signal peptide" evidence="12">
    <location>
        <begin position="1"/>
        <end position="15"/>
    </location>
</feature>
<evidence type="ECO:0000256" key="3">
    <source>
        <dbReference type="ARBA" id="ARBA00022729"/>
    </source>
</evidence>
<dbReference type="PANTHER" id="PTHR10827:SF100">
    <property type="entry name" value="CALUMENIN-LIKE PROTEIN"/>
    <property type="match status" value="1"/>
</dbReference>
<accession>A0A2A2LYF3</accession>
<dbReference type="AlphaFoldDB" id="A0A2A2LYF3"/>
<sequence>MKFLVLCLVATVAYAGHHSLDPSQDAEHLKGKDHNAKYDHEQFLGKDTAAEFDEMTPEKSKEKLALLVPKMDANGDGYVEENELKDHINFMQKRYVNNDVERTWKHYKDDKIVDGKLKWPDYREMVYGHSTGEGQEISPEYQKMITRDERRWGVADYDSNGALDRTEYGCFMHPEDCEHMRDIVVTETIEDIDKNKDGIVDLDEYIGDMYRKDDYPELNGKEPDWVQSERDMFKDHRDKNGDGKLDTQEMKDWIAPAGFDHAEAEARHLVGIADANHDGKLSKEEIIEHYDTFVGSQATDYGEQLQKHDPAEL</sequence>
<proteinExistence type="predicted"/>
<keyword evidence="15" id="KW-1185">Reference proteome</keyword>
<comment type="function">
    <text evidence="9">Probable molecular chaperone assisting protein biosynthesis and transport in the endoplasmic reticulum. Required for the proper biosynthesis and transport of pulmonary surfactant-associated protein A/SP-A, pulmonary surfactant-associated protein D/SP-D and the lipid transporter ABCA3. By regulating both the proper expression and the degradation through the endoplasmic reticulum-associated protein degradation pathway of these proteins plays a crucial role in pulmonary surfactant homeostasis. Has an anti-fibrotic activity by negatively regulating the secretion of type I and type III collagens. This calcium-binding protein also transiently associates with immature PCSK6 and regulates its secretion.</text>
</comment>
<dbReference type="GO" id="GO:0005509">
    <property type="term" value="F:calcium ion binding"/>
    <property type="evidence" value="ECO:0007669"/>
    <property type="project" value="InterPro"/>
</dbReference>
<dbReference type="InterPro" id="IPR002048">
    <property type="entry name" value="EF_hand_dom"/>
</dbReference>
<dbReference type="CDD" id="cd16226">
    <property type="entry name" value="EFh_CREC_Calumenin_like"/>
    <property type="match status" value="1"/>
</dbReference>
<gene>
    <name evidence="14" type="ORF">WR25_09184</name>
</gene>
<feature type="domain" description="EF-hand" evidence="13">
    <location>
        <begin position="261"/>
        <end position="296"/>
    </location>
</feature>
<comment type="caution">
    <text evidence="14">The sequence shown here is derived from an EMBL/GenBank/DDBJ whole genome shotgun (WGS) entry which is preliminary data.</text>
</comment>
<evidence type="ECO:0000256" key="7">
    <source>
        <dbReference type="ARBA" id="ARBA00023180"/>
    </source>
</evidence>
<evidence type="ECO:0000256" key="2">
    <source>
        <dbReference type="ARBA" id="ARBA00022723"/>
    </source>
</evidence>
<name>A0A2A2LYF3_9BILA</name>
<comment type="subunit">
    <text evidence="10">Interacts with PCSK6 (immature form including the propeptide); probably involved in the maturation and the secretion of PCSK6.</text>
</comment>
<feature type="domain" description="EF-hand" evidence="13">
    <location>
        <begin position="238"/>
        <end position="260"/>
    </location>
</feature>
<evidence type="ECO:0000256" key="5">
    <source>
        <dbReference type="ARBA" id="ARBA00022824"/>
    </source>
</evidence>
<dbReference type="PROSITE" id="PS00018">
    <property type="entry name" value="EF_HAND_1"/>
    <property type="match status" value="5"/>
</dbReference>
<dbReference type="GO" id="GO:0005788">
    <property type="term" value="C:endoplasmic reticulum lumen"/>
    <property type="evidence" value="ECO:0007669"/>
    <property type="project" value="UniProtKB-SubCell"/>
</dbReference>
<dbReference type="STRING" id="2018661.A0A2A2LYF3"/>
<dbReference type="GO" id="GO:0015031">
    <property type="term" value="P:protein transport"/>
    <property type="evidence" value="ECO:0007669"/>
    <property type="project" value="UniProtKB-ARBA"/>
</dbReference>
<dbReference type="EMBL" id="LIAE01006329">
    <property type="protein sequence ID" value="PAV91198.1"/>
    <property type="molecule type" value="Genomic_DNA"/>
</dbReference>
<organism evidence="14 15">
    <name type="scientific">Diploscapter pachys</name>
    <dbReference type="NCBI Taxonomy" id="2018661"/>
    <lineage>
        <taxon>Eukaryota</taxon>
        <taxon>Metazoa</taxon>
        <taxon>Ecdysozoa</taxon>
        <taxon>Nematoda</taxon>
        <taxon>Chromadorea</taxon>
        <taxon>Rhabditida</taxon>
        <taxon>Rhabditina</taxon>
        <taxon>Rhabditomorpha</taxon>
        <taxon>Rhabditoidea</taxon>
        <taxon>Rhabditidae</taxon>
        <taxon>Diploscapter</taxon>
    </lineage>
</organism>
<comment type="subcellular location">
    <subcellularLocation>
        <location evidence="1">Endoplasmic reticulum lumen</location>
    </subcellularLocation>
</comment>